<dbReference type="Pfam" id="PF20254">
    <property type="entry name" value="DMFA2_C"/>
    <property type="match status" value="1"/>
</dbReference>
<protein>
    <recommendedName>
        <fullName evidence="2">N,N-dimethylformamidase beta subunit-like C-terminal domain-containing protein</fullName>
    </recommendedName>
</protein>
<sequence length="504" mass="55311">MTASSNNPIVAENLKPGTLSWLPERLRFTPSPPSVGERDLTYSPLGEYQRDEYRNRDEGRSERIEGWCSHASVKAGDVLQIFVSTAPAGEFMLDIYRMGYYQRLGARQVMSAGPIEGVVQPVPSPDDERLMECAWSPSYEFSIPADWVSGVYLGKLTRVDDGTENYLVFVVRDERESELIVQTSDFNWQAYNGWPNSYSLYSNGGPSLYYGMDVAVSFERPYLPTWSTAIPGTGEFFVFEFPMTYWLEKMGYDVTYCSNLDTHLGTAGLSRAAGFLSVGHDEYWTVDMYHNVRAAIDGGLSVGFFSGNSVCAAIGLRPSASGRPDRVFSRVDQFGNDALLARYPADHPVGAAYRHTPVPGKAPDEGYLIGARNDPPWSGSADWACSLPDHWVFEGTGMAAGDAIPNLVGHEWHGAPAEDIEGLEVVSRGTTHDPSVGPGEYTATVYPGPKGNVVFNAATVWWSSGLAQPPGYQRPSSSAPCARPDGRVQRITENVLSKMLARRA</sequence>
<dbReference type="EMBL" id="SJKC01000003">
    <property type="protein sequence ID" value="TCC36442.1"/>
    <property type="molecule type" value="Genomic_DNA"/>
</dbReference>
<evidence type="ECO:0000313" key="3">
    <source>
        <dbReference type="EMBL" id="TCC36442.1"/>
    </source>
</evidence>
<name>A0A4V2M4M2_9ACTN</name>
<dbReference type="InterPro" id="IPR046540">
    <property type="entry name" value="DMFA2_C"/>
</dbReference>
<evidence type="ECO:0000313" key="4">
    <source>
        <dbReference type="Proteomes" id="UP000294225"/>
    </source>
</evidence>
<evidence type="ECO:0000256" key="1">
    <source>
        <dbReference type="SAM" id="MobiDB-lite"/>
    </source>
</evidence>
<feature type="compositionally biased region" description="Basic and acidic residues" evidence="1">
    <location>
        <begin position="48"/>
        <end position="57"/>
    </location>
</feature>
<proteinExistence type="predicted"/>
<feature type="region of interest" description="Disordered" evidence="1">
    <location>
        <begin position="30"/>
        <end position="57"/>
    </location>
</feature>
<accession>A0A4V2M4M2</accession>
<dbReference type="RefSeq" id="WP_131498267.1">
    <property type="nucleotide sequence ID" value="NZ_SJKC01000003.1"/>
</dbReference>
<comment type="caution">
    <text evidence="3">The sequence shown here is derived from an EMBL/GenBank/DDBJ whole genome shotgun (WGS) entry which is preliminary data.</text>
</comment>
<gene>
    <name evidence="3" type="ORF">E0H92_27815</name>
</gene>
<dbReference type="Proteomes" id="UP000294225">
    <property type="component" value="Unassembled WGS sequence"/>
</dbReference>
<reference evidence="3 4" key="1">
    <citation type="submission" date="2019-02" db="EMBL/GenBank/DDBJ databases">
        <title>Kribbella capetownensis sp. nov. and Kribbella speibonae sp. nov., isolated from soil.</title>
        <authorList>
            <person name="Curtis S.M."/>
            <person name="Norton I."/>
            <person name="Everest G.J."/>
            <person name="Meyers P.R."/>
        </authorList>
    </citation>
    <scope>NUCLEOTIDE SEQUENCE [LARGE SCALE GENOMIC DNA]</scope>
    <source>
        <strain evidence="3 4">YM55</strain>
    </source>
</reference>
<feature type="domain" description="N,N-dimethylformamidase beta subunit-like C-terminal" evidence="2">
    <location>
        <begin position="93"/>
        <end position="470"/>
    </location>
</feature>
<evidence type="ECO:0000259" key="2">
    <source>
        <dbReference type="Pfam" id="PF20254"/>
    </source>
</evidence>
<organism evidence="3 4">
    <name type="scientific">Kribbella speibonae</name>
    <dbReference type="NCBI Taxonomy" id="1572660"/>
    <lineage>
        <taxon>Bacteria</taxon>
        <taxon>Bacillati</taxon>
        <taxon>Actinomycetota</taxon>
        <taxon>Actinomycetes</taxon>
        <taxon>Propionibacteriales</taxon>
        <taxon>Kribbellaceae</taxon>
        <taxon>Kribbella</taxon>
    </lineage>
</organism>
<dbReference type="AlphaFoldDB" id="A0A4V2M4M2"/>